<dbReference type="AlphaFoldDB" id="A0AA51UI66"/>
<sequence>MLSNNLKEKNEYLADYFNKPAWANRILFYASIFLSIASIFLFIIVIFKFLFSDFSILNNIIYTQNNATQLNNMGFFDNERYLLSALVQSLAATIALVITLSLVAVQLAAQSYSARVIDVYKRNPDMWILLCIYIFTIFYGLGLTKIIGLGILGNYMEGAIFVAYFMGFFAFVCLVPYILDTLASLKPLTLIQILAKDVTKKRILDYLIIKGQKSDKDPILPIVDVINSALTRNDEETVRNGILELTETTLDIFKLNYVEKNDSDKILKHLIQHIEKIGMEAAEKENENSSISVISALDDIKRKAIELNLEKTTQITEKSLENMKIKVLQHKLESATKSIIQIYKKEGIEEFESGLKNIAPTSTLVISQICMETIEKKMDIAADVGIGAIKDIGLKAVDFENYLALVWIIAEIDNIGVKAATDKNDFIAKTSVKALRHIVEPVFKNEKWLAFERIVYALNNIILAADNKLETTTEAAIDIFATISRWAIENNYEDRIIIDMLKKLEDMANQSIDEKLESQFMSISIAIQNIGTKAADKARVTIMENIIEILEPIGIKAAEQNQIQPQWMVINVFKEMGIKAAENGLKKEKGKYKDSLIKLSHNVDATDAMQEMFIYTSIEEALEDIENAKVKRRNA</sequence>
<feature type="transmembrane region" description="Helical" evidence="1">
    <location>
        <begin position="81"/>
        <end position="105"/>
    </location>
</feature>
<keyword evidence="3" id="KW-1185">Reference proteome</keyword>
<keyword evidence="1" id="KW-0472">Membrane</keyword>
<dbReference type="GeneID" id="84232566"/>
<feature type="transmembrane region" description="Helical" evidence="1">
    <location>
        <begin position="126"/>
        <end position="152"/>
    </location>
</feature>
<evidence type="ECO:0000313" key="2">
    <source>
        <dbReference type="EMBL" id="WMW23962.1"/>
    </source>
</evidence>
<dbReference type="InterPro" id="IPR018723">
    <property type="entry name" value="DUF2254_membrane"/>
</dbReference>
<reference evidence="2 3" key="1">
    <citation type="submission" date="2023-08" db="EMBL/GenBank/DDBJ databases">
        <title>Methanolobus mangrovi sp. nov. and Methanolobus sediminis sp. nov, two novel methylotrophic methanogens isolated from mangrove sediments in China.</title>
        <authorList>
            <person name="Zhou J."/>
        </authorList>
    </citation>
    <scope>NUCLEOTIDE SEQUENCE [LARGE SCALE GENOMIC DNA]</scope>
    <source>
        <strain evidence="2 3">FTZ6</strain>
    </source>
</reference>
<protein>
    <submittedName>
        <fullName evidence="2">DUF2254 family protein</fullName>
    </submittedName>
</protein>
<dbReference type="KEGG" id="mseb:RE474_07575"/>
<dbReference type="EMBL" id="CP133592">
    <property type="protein sequence ID" value="WMW23962.1"/>
    <property type="molecule type" value="Genomic_DNA"/>
</dbReference>
<keyword evidence="1" id="KW-1133">Transmembrane helix</keyword>
<dbReference type="RefSeq" id="WP_309309780.1">
    <property type="nucleotide sequence ID" value="NZ_CP133592.1"/>
</dbReference>
<keyword evidence="1" id="KW-0812">Transmembrane</keyword>
<gene>
    <name evidence="2" type="ORF">RE474_07575</name>
</gene>
<feature type="transmembrane region" description="Helical" evidence="1">
    <location>
        <begin position="26"/>
        <end position="51"/>
    </location>
</feature>
<evidence type="ECO:0000313" key="3">
    <source>
        <dbReference type="Proteomes" id="UP001182908"/>
    </source>
</evidence>
<organism evidence="2 3">
    <name type="scientific">Methanolobus sediminis</name>
    <dbReference type="NCBI Taxonomy" id="3072978"/>
    <lineage>
        <taxon>Archaea</taxon>
        <taxon>Methanobacteriati</taxon>
        <taxon>Methanobacteriota</taxon>
        <taxon>Stenosarchaea group</taxon>
        <taxon>Methanomicrobia</taxon>
        <taxon>Methanosarcinales</taxon>
        <taxon>Methanosarcinaceae</taxon>
        <taxon>Methanolobus</taxon>
    </lineage>
</organism>
<dbReference type="Proteomes" id="UP001182908">
    <property type="component" value="Chromosome"/>
</dbReference>
<name>A0AA51UI66_9EURY</name>
<dbReference type="Pfam" id="PF10011">
    <property type="entry name" value="DUF2254"/>
    <property type="match status" value="1"/>
</dbReference>
<feature type="transmembrane region" description="Helical" evidence="1">
    <location>
        <begin position="158"/>
        <end position="179"/>
    </location>
</feature>
<proteinExistence type="predicted"/>
<accession>A0AA51UI66</accession>
<evidence type="ECO:0000256" key="1">
    <source>
        <dbReference type="SAM" id="Phobius"/>
    </source>
</evidence>